<evidence type="ECO:0000313" key="1">
    <source>
        <dbReference type="EMBL" id="MCZ7937396.1"/>
    </source>
</evidence>
<reference evidence="1" key="1">
    <citation type="submission" date="2022-12" db="EMBL/GenBank/DDBJ databases">
        <title>Draft genome sequences of 22 rhizogenic Agrobacterium biovar 1 strains, the causative agent of hairy root disease.</title>
        <authorList>
            <person name="Kim N."/>
            <person name="Vargas P."/>
            <person name="Rediers H."/>
        </authorList>
    </citation>
    <scope>NUCLEOTIDE SEQUENCE</scope>
    <source>
        <strain evidence="1">ST15.13.006</strain>
    </source>
</reference>
<evidence type="ECO:0000313" key="2">
    <source>
        <dbReference type="Proteomes" id="UP001151018"/>
    </source>
</evidence>
<organism evidence="1 2">
    <name type="scientific">Agrobacterium salinitolerans</name>
    <dbReference type="NCBI Taxonomy" id="1183413"/>
    <lineage>
        <taxon>Bacteria</taxon>
        <taxon>Pseudomonadati</taxon>
        <taxon>Pseudomonadota</taxon>
        <taxon>Alphaproteobacteria</taxon>
        <taxon>Hyphomicrobiales</taxon>
        <taxon>Rhizobiaceae</taxon>
        <taxon>Rhizobium/Agrobacterium group</taxon>
        <taxon>Agrobacterium</taxon>
    </lineage>
</organism>
<protein>
    <submittedName>
        <fullName evidence="1">Uncharacterized protein</fullName>
    </submittedName>
</protein>
<dbReference type="EMBL" id="JAPZLR010000004">
    <property type="protein sequence ID" value="MCZ7937396.1"/>
    <property type="molecule type" value="Genomic_DNA"/>
</dbReference>
<gene>
    <name evidence="1" type="ORF">O9X88_07535</name>
</gene>
<dbReference type="Proteomes" id="UP001151018">
    <property type="component" value="Unassembled WGS sequence"/>
</dbReference>
<accession>A0A9X3KPM1</accession>
<comment type="caution">
    <text evidence="1">The sequence shown here is derived from an EMBL/GenBank/DDBJ whole genome shotgun (WGS) entry which is preliminary data.</text>
</comment>
<dbReference type="RefSeq" id="WP_269834785.1">
    <property type="nucleotide sequence ID" value="NZ_JAPZLR010000004.1"/>
</dbReference>
<proteinExistence type="predicted"/>
<sequence length="134" mass="14916">MTATTITPKCSVVQARPKERMRFRFSKKTSRLPHPVHRLGFNVVKKPNKKEGREALFQSCDAPFVLAGNAMRQTHATRGSLPAYMLRASSASKIPDDFRAVPLERDGEKPDGFAIPFHVSVSAGAFCPRRSCCR</sequence>
<dbReference type="AlphaFoldDB" id="A0A9X3KPM1"/>
<name>A0A9X3KPM1_9HYPH</name>